<proteinExistence type="predicted"/>
<dbReference type="EMBL" id="CP007202">
    <property type="protein sequence ID" value="AJR04938.1"/>
    <property type="molecule type" value="Genomic_DNA"/>
</dbReference>
<dbReference type="Pfam" id="PF18962">
    <property type="entry name" value="Por_Secre_tail"/>
    <property type="match status" value="1"/>
</dbReference>
<evidence type="ECO:0000256" key="1">
    <source>
        <dbReference type="ARBA" id="ARBA00022729"/>
    </source>
</evidence>
<dbReference type="Proteomes" id="UP000032229">
    <property type="component" value="Chromosome"/>
</dbReference>
<organism evidence="3 4">
    <name type="scientific">Siansivirga zeaxanthinifaciens CC-SAMT-1</name>
    <dbReference type="NCBI Taxonomy" id="1454006"/>
    <lineage>
        <taxon>Bacteria</taxon>
        <taxon>Pseudomonadati</taxon>
        <taxon>Bacteroidota</taxon>
        <taxon>Flavobacteriia</taxon>
        <taxon>Flavobacteriales</taxon>
        <taxon>Flavobacteriaceae</taxon>
        <taxon>Siansivirga</taxon>
    </lineage>
</organism>
<name>A0A0C5WD00_9FLAO</name>
<dbReference type="STRING" id="1454006.AW14_11655"/>
<gene>
    <name evidence="3" type="ORF">AW14_11655</name>
</gene>
<dbReference type="KEGG" id="sze:AW14_11655"/>
<dbReference type="HOGENOM" id="CLU_232386_0_0_10"/>
<evidence type="ECO:0000313" key="4">
    <source>
        <dbReference type="Proteomes" id="UP000032229"/>
    </source>
</evidence>
<accession>A0A0C5WD00</accession>
<evidence type="ECO:0000259" key="2">
    <source>
        <dbReference type="Pfam" id="PF18962"/>
    </source>
</evidence>
<dbReference type="NCBIfam" id="TIGR04183">
    <property type="entry name" value="Por_Secre_tail"/>
    <property type="match status" value="1"/>
</dbReference>
<protein>
    <recommendedName>
        <fullName evidence="2">Secretion system C-terminal sorting domain-containing protein</fullName>
    </recommendedName>
</protein>
<keyword evidence="4" id="KW-1185">Reference proteome</keyword>
<evidence type="ECO:0000313" key="3">
    <source>
        <dbReference type="EMBL" id="AJR04938.1"/>
    </source>
</evidence>
<dbReference type="InterPro" id="IPR026444">
    <property type="entry name" value="Secre_tail"/>
</dbReference>
<feature type="domain" description="Secretion system C-terminal sorting" evidence="2">
    <location>
        <begin position="2019"/>
        <end position="2095"/>
    </location>
</feature>
<sequence>MYNFTRKLKNQWLCKSNWFYLNFKSMNYLIIFMLFLLSAVTANAQAVPLQSSVIAGFGVDADIEADIISFGNLAASGTDDWFDYATGEPGKGIIDISSIPAGLQAGANVAVQLGMAQNVFYVDSNNRTWLDALYARDQRTNGNNKDATVFGAASDKNIANPLTWTVKNGDVPQKNDIIDVYAHLRREAPFGGAFAGQEFALVGASTRSQDGTSYIDFEYFRGKIDVSNTGLVYEEPLNYGLEGGHTAFKFDTDGIPTQLGDIILSVNYTNGGNVADIRIFVWVDLEGIGAAELQAYNALPNLPFLFGDGNGGFDYYDGGTDAGTYGYAQIVPKGGQTAIWAQVNSDAVEGTPWPTIDKGGSPTADGLYPQFGFAEIAINATAFGLDSNSDSGAPCESPFGSFLVKTRSSDSFVAELKDLVGPFDFGDVVEIEPQIAENCTQGSKVLTASLINPGQLIINYSWFKDGVYTGITGSQFTVTEPGIHTYTVYATAGTTDPVTGLPDSSCFNTAQIDSEPGSDLSILCPTDPNISCTDQTGISTAFTTFLGGLNITGGVGTVDTKIYIGGTLGTDCVATGTLYDNTYQFPDFSCVGGSLDVHFVVSDECGQIECCTATFTVLPDTKAPTFDAAPADIADISCDAALPTQETLTASDDCSTVNVVASVDPYERDICGGNTITYRWVATDACNNETVVTKSFNILPDTKAPTFDADPADIADISCDAALPTQETLTASDDCSMVNVVAIVDPYERDICGGNTVTYRWVATDACNNETVVTKSFNILPDTKAPTFDAAPADIADISCDAALPTQETLTDSDDCSTVNVVASVDPYVRDICGGNTVTYRWVATDACNNETVVTKSFNILPDTKAPTFDAAPADIADISCDAALPTQETLTASDDCSTVNVVASVDPYVRDICGGNTVTYRWVATDACNNETVVTKSFNILPDTKAPTFDAAPADIADISCDAALPTQETLTASDDCSTVNVVASVDPYERDICGGNTITYRWVATDACNNETVVTKSFNILPDTKAPTFDAAPADIADISCDAALPTQETLTASDDCSTVNVVASVDPYERDICGGNTITYRWVATDACNNETVVTKSFNILPDTKAPTFDADPADIADISCDAALPTQETLTASDDCSTVNVVASVDPYERDICGGNTITYRWVATDACNNETVVTKSFNILPDTKAPTFDADPADIADISCDAALPTQETLTASDDCSTVNVVASVDPYVRDICGGNTVTYRWVATDACNNETVVTKSFNILPDTKAPTFDADPADIADISCDAALPTQETLTASDDCSTVNVVASVDPYERDICGGNTITYRWVATDACNNETVVTKSFNILPDTKAPTFDAAPADIADISCDAALPTQETLTASDDCSTVNVVASVDPYERDICGGNTITYRWVATDACNNETVVTKSFNILPDTKAPTFDAAPADIADISCDAALPTQETLTASDDCSTVNVVASVDPYVRDICGGNTVTYRWVATDACNNETVVTKSFNILPDTKAPTFDADPADIADISCDAALPTQETLTASDDCSTVNVVASVDPYERDICGGNTITYRWVATDACNNETVVTKSFNILPDTKAPTFDAAPADIADISCDAALPTQETLTASDDCSTVNVVASVDPYERDICGGNTITYRWVATDACNNETVVTKSFNILPDTKAPTFDAAPADIADISCDAALPTQETLTASDDCSTVNVVASVDPYERDICGGNTITYRWVATDACNNETVVTKSFNILPDTEAPYFTQLPEVQNLCNDGFPEQLTATWADACSGGDTTMAGPTNIRYREDMCAELADYVFTAVDNCGNMASETVTVTREIDKYDYCETAFARDTETSSCFIPDFKRWGWTNAYEEGAYAELPLYAGAAQCDYENKGALVGSVTVDYSNGSVTVTYNINEGYSMSEAHVYVGCDEYPSKNGKPTVAPGQYTFNANGLDYSKGISVTFTNVSGPIYVIAHAVTCEELCRCSPRPGVDDGNEYTMDLGISCNATDKSIISKTIDFEAYPVPFNEEVNIKYNFDFDTDITIEVFDMKGSLIKKVKNIKYTKGTFGITKINLSKADNQMFLVKLTTKEGTVVKKIVSSSPQ</sequence>
<reference evidence="3 4" key="1">
    <citation type="submission" date="2014-02" db="EMBL/GenBank/DDBJ databases">
        <authorList>
            <person name="Young C.-C."/>
            <person name="Hameed A."/>
            <person name="Huang H.-C."/>
            <person name="Shahina M."/>
        </authorList>
    </citation>
    <scope>NUCLEOTIDE SEQUENCE [LARGE SCALE GENOMIC DNA]</scope>
    <source>
        <strain evidence="3 4">CC-SAMT-1</strain>
    </source>
</reference>
<dbReference type="PATRIC" id="fig|1454006.5.peg.2311"/>
<keyword evidence="1" id="KW-0732">Signal</keyword>